<dbReference type="Proteomes" id="UP000202440">
    <property type="component" value="Chromosome"/>
</dbReference>
<accession>A0A222FQH6</accession>
<evidence type="ECO:0000313" key="2">
    <source>
        <dbReference type="Proteomes" id="UP000202440"/>
    </source>
</evidence>
<reference evidence="1 2" key="1">
    <citation type="submission" date="2017-07" db="EMBL/GenBank/DDBJ databases">
        <title>Annotated genome sequence of Bacterioplanes sanyensis isolated from Red Sea.</title>
        <authorList>
            <person name="Rehman Z.U."/>
        </authorList>
    </citation>
    <scope>NUCLEOTIDE SEQUENCE [LARGE SCALE GENOMIC DNA]</scope>
    <source>
        <strain evidence="1 2">NV9</strain>
    </source>
</reference>
<keyword evidence="2" id="KW-1185">Reference proteome</keyword>
<dbReference type="KEGG" id="bsan:CHH28_19145"/>
<evidence type="ECO:0000313" key="1">
    <source>
        <dbReference type="EMBL" id="ASP40651.1"/>
    </source>
</evidence>
<protein>
    <submittedName>
        <fullName evidence="1">Uncharacterized protein</fullName>
    </submittedName>
</protein>
<dbReference type="AlphaFoldDB" id="A0A222FQH6"/>
<dbReference type="OrthoDB" id="8617543at2"/>
<sequence>MATASLGDEGCGFWVVAVAGKRCLYYNDISARFCQSSFERWGQIDHFDPDGQSLAEQLQNWLDLLNQVQPSPLIN</sequence>
<dbReference type="RefSeq" id="WP_094061813.1">
    <property type="nucleotide sequence ID" value="NZ_CP022530.1"/>
</dbReference>
<proteinExistence type="predicted"/>
<organism evidence="1 2">
    <name type="scientific">Bacterioplanes sanyensis</name>
    <dbReference type="NCBI Taxonomy" id="1249553"/>
    <lineage>
        <taxon>Bacteria</taxon>
        <taxon>Pseudomonadati</taxon>
        <taxon>Pseudomonadota</taxon>
        <taxon>Gammaproteobacteria</taxon>
        <taxon>Oceanospirillales</taxon>
        <taxon>Oceanospirillaceae</taxon>
        <taxon>Bacterioplanes</taxon>
    </lineage>
</organism>
<gene>
    <name evidence="1" type="ORF">CHH28_19145</name>
</gene>
<name>A0A222FQH6_9GAMM</name>
<dbReference type="EMBL" id="CP022530">
    <property type="protein sequence ID" value="ASP40651.1"/>
    <property type="molecule type" value="Genomic_DNA"/>
</dbReference>